<proteinExistence type="predicted"/>
<reference evidence="1 2" key="1">
    <citation type="journal article" date="2023" name="IMA Fungus">
        <title>Comparative genomic study of the Penicillium genus elucidates a diverse pangenome and 15 lateral gene transfer events.</title>
        <authorList>
            <person name="Petersen C."/>
            <person name="Sorensen T."/>
            <person name="Nielsen M.R."/>
            <person name="Sondergaard T.E."/>
            <person name="Sorensen J.L."/>
            <person name="Fitzpatrick D.A."/>
            <person name="Frisvad J.C."/>
            <person name="Nielsen K.L."/>
        </authorList>
    </citation>
    <scope>NUCLEOTIDE SEQUENCE [LARGE SCALE GENOMIC DNA]</scope>
    <source>
        <strain evidence="1 2">IBT 29057</strain>
    </source>
</reference>
<organism evidence="1 2">
    <name type="scientific">Penicillium hetheringtonii</name>
    <dbReference type="NCBI Taxonomy" id="911720"/>
    <lineage>
        <taxon>Eukaryota</taxon>
        <taxon>Fungi</taxon>
        <taxon>Dikarya</taxon>
        <taxon>Ascomycota</taxon>
        <taxon>Pezizomycotina</taxon>
        <taxon>Eurotiomycetes</taxon>
        <taxon>Eurotiomycetidae</taxon>
        <taxon>Eurotiales</taxon>
        <taxon>Aspergillaceae</taxon>
        <taxon>Penicillium</taxon>
    </lineage>
</organism>
<sequence length="117" mass="13203">MHDESDLPLTQHVGIRFWSLERGEWNQSDCLLIDRSDPSPVERVARKYSCNGYSLYDVHLHSLRPDHCHRAATADGSNAIFVISAHEENQLATEGRLGKEKQLVSMAFKVVAETVGR</sequence>
<dbReference type="AlphaFoldDB" id="A0AAD6DAN6"/>
<dbReference type="Proteomes" id="UP001216150">
    <property type="component" value="Unassembled WGS sequence"/>
</dbReference>
<protein>
    <submittedName>
        <fullName evidence="1">Uncharacterized protein</fullName>
    </submittedName>
</protein>
<evidence type="ECO:0000313" key="1">
    <source>
        <dbReference type="EMBL" id="KAJ5569191.1"/>
    </source>
</evidence>
<evidence type="ECO:0000313" key="2">
    <source>
        <dbReference type="Proteomes" id="UP001216150"/>
    </source>
</evidence>
<dbReference type="EMBL" id="JAQJAC010000010">
    <property type="protein sequence ID" value="KAJ5569191.1"/>
    <property type="molecule type" value="Genomic_DNA"/>
</dbReference>
<comment type="caution">
    <text evidence="1">The sequence shown here is derived from an EMBL/GenBank/DDBJ whole genome shotgun (WGS) entry which is preliminary data.</text>
</comment>
<name>A0AAD6DAN6_9EURO</name>
<keyword evidence="2" id="KW-1185">Reference proteome</keyword>
<gene>
    <name evidence="1" type="ORF">N7450_011677</name>
</gene>
<accession>A0AAD6DAN6</accession>